<comment type="caution">
    <text evidence="1">The sequence shown here is derived from an EMBL/GenBank/DDBJ whole genome shotgun (WGS) entry which is preliminary data.</text>
</comment>
<name>A0A4C1YY67_EUMVA</name>
<accession>A0A4C1YY67</accession>
<sequence>MLCLRDCRILAKATLEVLSIRLWHFANRRASIDRRRLYSDGSRNPPATAMPILIGVALGLIRAGAYSRGHVWRWTTAHPEQFDVSEKAYMSEWSLEYPHLTGGPCPTSVYWLNNTTPHMKCVHVKKIYYHQNVLFV</sequence>
<keyword evidence="2" id="KW-1185">Reference proteome</keyword>
<dbReference type="EMBL" id="BGZK01001408">
    <property type="protein sequence ID" value="GBP79285.1"/>
    <property type="molecule type" value="Genomic_DNA"/>
</dbReference>
<organism evidence="1 2">
    <name type="scientific">Eumeta variegata</name>
    <name type="common">Bagworm moth</name>
    <name type="synonym">Eumeta japonica</name>
    <dbReference type="NCBI Taxonomy" id="151549"/>
    <lineage>
        <taxon>Eukaryota</taxon>
        <taxon>Metazoa</taxon>
        <taxon>Ecdysozoa</taxon>
        <taxon>Arthropoda</taxon>
        <taxon>Hexapoda</taxon>
        <taxon>Insecta</taxon>
        <taxon>Pterygota</taxon>
        <taxon>Neoptera</taxon>
        <taxon>Endopterygota</taxon>
        <taxon>Lepidoptera</taxon>
        <taxon>Glossata</taxon>
        <taxon>Ditrysia</taxon>
        <taxon>Tineoidea</taxon>
        <taxon>Psychidae</taxon>
        <taxon>Oiketicinae</taxon>
        <taxon>Eumeta</taxon>
    </lineage>
</organism>
<evidence type="ECO:0000313" key="1">
    <source>
        <dbReference type="EMBL" id="GBP79285.1"/>
    </source>
</evidence>
<gene>
    <name evidence="1" type="ORF">EVAR_56215_1</name>
</gene>
<dbReference type="AlphaFoldDB" id="A0A4C1YY67"/>
<protein>
    <submittedName>
        <fullName evidence="1">Uncharacterized protein</fullName>
    </submittedName>
</protein>
<reference evidence="1 2" key="1">
    <citation type="journal article" date="2019" name="Commun. Biol.">
        <title>The bagworm genome reveals a unique fibroin gene that provides high tensile strength.</title>
        <authorList>
            <person name="Kono N."/>
            <person name="Nakamura H."/>
            <person name="Ohtoshi R."/>
            <person name="Tomita M."/>
            <person name="Numata K."/>
            <person name="Arakawa K."/>
        </authorList>
    </citation>
    <scope>NUCLEOTIDE SEQUENCE [LARGE SCALE GENOMIC DNA]</scope>
</reference>
<dbReference type="Proteomes" id="UP000299102">
    <property type="component" value="Unassembled WGS sequence"/>
</dbReference>
<evidence type="ECO:0000313" key="2">
    <source>
        <dbReference type="Proteomes" id="UP000299102"/>
    </source>
</evidence>
<proteinExistence type="predicted"/>